<gene>
    <name evidence="1" type="ORF">Tco_1054081</name>
</gene>
<reference evidence="1" key="2">
    <citation type="submission" date="2022-01" db="EMBL/GenBank/DDBJ databases">
        <authorList>
            <person name="Yamashiro T."/>
            <person name="Shiraishi A."/>
            <person name="Satake H."/>
            <person name="Nakayama K."/>
        </authorList>
    </citation>
    <scope>NUCLEOTIDE SEQUENCE</scope>
</reference>
<organism evidence="1 2">
    <name type="scientific">Tanacetum coccineum</name>
    <dbReference type="NCBI Taxonomy" id="301880"/>
    <lineage>
        <taxon>Eukaryota</taxon>
        <taxon>Viridiplantae</taxon>
        <taxon>Streptophyta</taxon>
        <taxon>Embryophyta</taxon>
        <taxon>Tracheophyta</taxon>
        <taxon>Spermatophyta</taxon>
        <taxon>Magnoliopsida</taxon>
        <taxon>eudicotyledons</taxon>
        <taxon>Gunneridae</taxon>
        <taxon>Pentapetalae</taxon>
        <taxon>asterids</taxon>
        <taxon>campanulids</taxon>
        <taxon>Asterales</taxon>
        <taxon>Asteraceae</taxon>
        <taxon>Asteroideae</taxon>
        <taxon>Anthemideae</taxon>
        <taxon>Anthemidinae</taxon>
        <taxon>Tanacetum</taxon>
    </lineage>
</organism>
<evidence type="ECO:0000313" key="2">
    <source>
        <dbReference type="Proteomes" id="UP001151760"/>
    </source>
</evidence>
<evidence type="ECO:0008006" key="3">
    <source>
        <dbReference type="Google" id="ProtNLM"/>
    </source>
</evidence>
<dbReference type="EMBL" id="BQNB010018926">
    <property type="protein sequence ID" value="GJT79739.1"/>
    <property type="molecule type" value="Genomic_DNA"/>
</dbReference>
<comment type="caution">
    <text evidence="1">The sequence shown here is derived from an EMBL/GenBank/DDBJ whole genome shotgun (WGS) entry which is preliminary data.</text>
</comment>
<protein>
    <recommendedName>
        <fullName evidence="3">Protein TIC 214</fullName>
    </recommendedName>
</protein>
<name>A0ABQ5GWT4_9ASTR</name>
<accession>A0ABQ5GWT4</accession>
<evidence type="ECO:0000313" key="1">
    <source>
        <dbReference type="EMBL" id="GJT79739.1"/>
    </source>
</evidence>
<reference evidence="1" key="1">
    <citation type="journal article" date="2022" name="Int. J. Mol. Sci.">
        <title>Draft Genome of Tanacetum Coccineum: Genomic Comparison of Closely Related Tanacetum-Family Plants.</title>
        <authorList>
            <person name="Yamashiro T."/>
            <person name="Shiraishi A."/>
            <person name="Nakayama K."/>
            <person name="Satake H."/>
        </authorList>
    </citation>
    <scope>NUCLEOTIDE SEQUENCE</scope>
</reference>
<proteinExistence type="predicted"/>
<dbReference type="Proteomes" id="UP001151760">
    <property type="component" value="Unassembled WGS sequence"/>
</dbReference>
<keyword evidence="2" id="KW-1185">Reference proteome</keyword>
<sequence length="169" mass="19939">MDNPGTIMEEYVQYETEKALRNGKVYNWETAKYGKINYIEDISYLRFFETKFPAIVYDDALKVESDFSSKPVLNFELINNVNLENKTSLPKCDYDEHYFLSERKALKKQFSKKEKFNILNIDEDLFSYEISSDDNKIGIKRPSEDIFVKPLRNIINTDVDTYDHELNGN</sequence>